<keyword evidence="6 14" id="KW-0004">4Fe-4S</keyword>
<feature type="modified residue" description="N6-(pyridoxal phosphate)lysine" evidence="15">
    <location>
        <position position="331"/>
    </location>
</feature>
<dbReference type="GO" id="GO:0051539">
    <property type="term" value="F:4 iron, 4 sulfur cluster binding"/>
    <property type="evidence" value="ECO:0007669"/>
    <property type="project" value="UniProtKB-KW"/>
</dbReference>
<dbReference type="InterPro" id="IPR058240">
    <property type="entry name" value="rSAM_sf"/>
</dbReference>
<evidence type="ECO:0000313" key="19">
    <source>
        <dbReference type="Proteomes" id="UP000199556"/>
    </source>
</evidence>
<comment type="cofactor">
    <cofactor evidence="2 15">
        <name>pyridoxal 5'-phosphate</name>
        <dbReference type="ChEBI" id="CHEBI:597326"/>
    </cofactor>
</comment>
<feature type="binding site" evidence="14">
    <location>
        <position position="124"/>
    </location>
    <ligand>
        <name>[4Fe-4S] cluster</name>
        <dbReference type="ChEBI" id="CHEBI:49883"/>
        <note>4Fe-4S-S-AdoMet</note>
    </ligand>
</feature>
<sequence length="357" mass="38939">MITRIPAHRQEPVAAAEGARDPLTDPDTLLQQLGLDPALRPGAQRAAADFPLRVPAAYLQRIPPGRPDDPLLRQVLPSAAELEAVPGFGPDPLQERERMPVPGLIHKYAGRVLVMLTTACPIHCRYCFRRHFSSTETASQRHWPKVLDYLRARPQLREVILSGGDPLALGDRRLAHRIADLAGIRHLHVLRLHSRAPVVTPERVTPALLDTLETCPLQTVLVIHANHARELDGPARRALAQLARRGVRLFNQTVLLRGVNDDVPALADLSRALFDSGVQPYYLHLLDPVAGAGHFHVPEEEAVRLMQDLGALLPGYLLPRLVREIPGQPGKTPVHGPMDGPAPGGSPAALSLPPEGV</sequence>
<evidence type="ECO:0000256" key="1">
    <source>
        <dbReference type="ARBA" id="ARBA00001352"/>
    </source>
</evidence>
<keyword evidence="10" id="KW-0408">Iron</keyword>
<dbReference type="InterPro" id="IPR013785">
    <property type="entry name" value="Aldolase_TIM"/>
</dbReference>
<protein>
    <recommendedName>
        <fullName evidence="5">L-lysine 2,3-aminomutase</fullName>
    </recommendedName>
    <alternativeName>
        <fullName evidence="13">EF-P post-translational modification enzyme B</fullName>
    </alternativeName>
</protein>
<reference evidence="18 19" key="1">
    <citation type="submission" date="2016-10" db="EMBL/GenBank/DDBJ databases">
        <authorList>
            <person name="de Groot N.N."/>
        </authorList>
    </citation>
    <scope>NUCLEOTIDE SEQUENCE [LARGE SCALE GENOMIC DNA]</scope>
    <source>
        <strain evidence="18 19">DSM 4180</strain>
    </source>
</reference>
<evidence type="ECO:0000256" key="6">
    <source>
        <dbReference type="ARBA" id="ARBA00022485"/>
    </source>
</evidence>
<evidence type="ECO:0000256" key="10">
    <source>
        <dbReference type="ARBA" id="ARBA00023004"/>
    </source>
</evidence>
<dbReference type="NCBIfam" id="TIGR00238">
    <property type="entry name" value="KamA family radical SAM protein"/>
    <property type="match status" value="1"/>
</dbReference>
<accession>A0A1I4Q6Y6</accession>
<organism evidence="18 19">
    <name type="scientific">Ectothiorhodospira mobilis</name>
    <dbReference type="NCBI Taxonomy" id="195064"/>
    <lineage>
        <taxon>Bacteria</taxon>
        <taxon>Pseudomonadati</taxon>
        <taxon>Pseudomonadota</taxon>
        <taxon>Gammaproteobacteria</taxon>
        <taxon>Chromatiales</taxon>
        <taxon>Ectothiorhodospiraceae</taxon>
        <taxon>Ectothiorhodospira</taxon>
    </lineage>
</organism>
<keyword evidence="12" id="KW-0413">Isomerase</keyword>
<evidence type="ECO:0000256" key="9">
    <source>
        <dbReference type="ARBA" id="ARBA00022898"/>
    </source>
</evidence>
<evidence type="ECO:0000256" key="14">
    <source>
        <dbReference type="PIRSR" id="PIRSR004911-1"/>
    </source>
</evidence>
<dbReference type="InterPro" id="IPR003739">
    <property type="entry name" value="Lys_aminomutase/Glu_NH3_mut"/>
</dbReference>
<feature type="region of interest" description="Disordered" evidence="16">
    <location>
        <begin position="1"/>
        <end position="26"/>
    </location>
</feature>
<dbReference type="PANTHER" id="PTHR30538:SF1">
    <property type="entry name" value="L-LYSINE 2,3-AMINOMUTASE"/>
    <property type="match status" value="1"/>
</dbReference>
<evidence type="ECO:0000256" key="13">
    <source>
        <dbReference type="ARBA" id="ARBA00030756"/>
    </source>
</evidence>
<evidence type="ECO:0000256" key="2">
    <source>
        <dbReference type="ARBA" id="ARBA00001933"/>
    </source>
</evidence>
<dbReference type="InterPro" id="IPR022462">
    <property type="entry name" value="EpmB"/>
</dbReference>
<dbReference type="PANTHER" id="PTHR30538">
    <property type="entry name" value="LYSINE 2,3-AMINOMUTASE-RELATED"/>
    <property type="match status" value="1"/>
</dbReference>
<dbReference type="RefSeq" id="WP_090483889.1">
    <property type="nucleotide sequence ID" value="NZ_FOUO01000003.1"/>
</dbReference>
<name>A0A1I4Q6Y6_ECTMO</name>
<dbReference type="SUPFAM" id="SSF102114">
    <property type="entry name" value="Radical SAM enzymes"/>
    <property type="match status" value="1"/>
</dbReference>
<dbReference type="CDD" id="cd01335">
    <property type="entry name" value="Radical_SAM"/>
    <property type="match status" value="1"/>
</dbReference>
<keyword evidence="11 14" id="KW-0411">Iron-sulfur</keyword>
<dbReference type="SFLD" id="SFLDG01070">
    <property type="entry name" value="PLP-dependent"/>
    <property type="match status" value="1"/>
</dbReference>
<feature type="region of interest" description="Disordered" evidence="16">
    <location>
        <begin position="327"/>
        <end position="357"/>
    </location>
</feature>
<dbReference type="AlphaFoldDB" id="A0A1I4Q6Y6"/>
<evidence type="ECO:0000256" key="16">
    <source>
        <dbReference type="SAM" id="MobiDB-lite"/>
    </source>
</evidence>
<dbReference type="NCBIfam" id="TIGR03821">
    <property type="entry name" value="EFP_modif_epmB"/>
    <property type="match status" value="1"/>
</dbReference>
<dbReference type="PROSITE" id="PS51918">
    <property type="entry name" value="RADICAL_SAM"/>
    <property type="match status" value="1"/>
</dbReference>
<dbReference type="STRING" id="195064.SAMN05421721_103208"/>
<evidence type="ECO:0000256" key="3">
    <source>
        <dbReference type="ARBA" id="ARBA00001966"/>
    </source>
</evidence>
<dbReference type="EMBL" id="FOUO01000003">
    <property type="protein sequence ID" value="SFM35868.1"/>
    <property type="molecule type" value="Genomic_DNA"/>
</dbReference>
<evidence type="ECO:0000256" key="4">
    <source>
        <dbReference type="ARBA" id="ARBA00008703"/>
    </source>
</evidence>
<keyword evidence="9 15" id="KW-0663">Pyridoxal phosphate</keyword>
<dbReference type="Gene3D" id="3.20.20.70">
    <property type="entry name" value="Aldolase class I"/>
    <property type="match status" value="1"/>
</dbReference>
<comment type="similarity">
    <text evidence="4">Belongs to the radical SAM superfamily. KamA family.</text>
</comment>
<feature type="binding site" evidence="14">
    <location>
        <position position="120"/>
    </location>
    <ligand>
        <name>[4Fe-4S] cluster</name>
        <dbReference type="ChEBI" id="CHEBI:49883"/>
        <note>4Fe-4S-S-AdoMet</note>
    </ligand>
</feature>
<dbReference type="SFLD" id="SFLDS00029">
    <property type="entry name" value="Radical_SAM"/>
    <property type="match status" value="1"/>
</dbReference>
<dbReference type="Proteomes" id="UP000199556">
    <property type="component" value="Unassembled WGS sequence"/>
</dbReference>
<keyword evidence="7" id="KW-0949">S-adenosyl-L-methionine</keyword>
<evidence type="ECO:0000256" key="15">
    <source>
        <dbReference type="PIRSR" id="PIRSR603739-50"/>
    </source>
</evidence>
<evidence type="ECO:0000256" key="8">
    <source>
        <dbReference type="ARBA" id="ARBA00022723"/>
    </source>
</evidence>
<evidence type="ECO:0000256" key="11">
    <source>
        <dbReference type="ARBA" id="ARBA00023014"/>
    </source>
</evidence>
<dbReference type="OrthoDB" id="9770937at2"/>
<dbReference type="Pfam" id="PF04055">
    <property type="entry name" value="Radical_SAM"/>
    <property type="match status" value="1"/>
</dbReference>
<proteinExistence type="inferred from homology"/>
<comment type="cofactor">
    <cofactor evidence="3">
        <name>[4Fe-4S] cluster</name>
        <dbReference type="ChEBI" id="CHEBI:49883"/>
    </cofactor>
</comment>
<evidence type="ECO:0000259" key="17">
    <source>
        <dbReference type="PROSITE" id="PS51918"/>
    </source>
</evidence>
<keyword evidence="19" id="KW-1185">Reference proteome</keyword>
<dbReference type="PIRSF" id="PIRSF004911">
    <property type="entry name" value="DUF160"/>
    <property type="match status" value="1"/>
</dbReference>
<feature type="binding site" evidence="14">
    <location>
        <position position="127"/>
    </location>
    <ligand>
        <name>[4Fe-4S] cluster</name>
        <dbReference type="ChEBI" id="CHEBI:49883"/>
        <note>4Fe-4S-S-AdoMet</note>
    </ligand>
</feature>
<evidence type="ECO:0000256" key="5">
    <source>
        <dbReference type="ARBA" id="ARBA00022363"/>
    </source>
</evidence>
<keyword evidence="8 14" id="KW-0479">Metal-binding</keyword>
<comment type="catalytic activity">
    <reaction evidence="1">
        <text>L-lysine = D-beta-lysine</text>
        <dbReference type="Rhea" id="RHEA:44148"/>
        <dbReference type="ChEBI" id="CHEBI:32551"/>
        <dbReference type="ChEBI" id="CHEBI:84138"/>
    </reaction>
</comment>
<evidence type="ECO:0000256" key="12">
    <source>
        <dbReference type="ARBA" id="ARBA00023235"/>
    </source>
</evidence>
<dbReference type="GO" id="GO:0046872">
    <property type="term" value="F:metal ion binding"/>
    <property type="evidence" value="ECO:0007669"/>
    <property type="project" value="UniProtKB-KW"/>
</dbReference>
<dbReference type="InterPro" id="IPR007197">
    <property type="entry name" value="rSAM"/>
</dbReference>
<dbReference type="GO" id="GO:0016853">
    <property type="term" value="F:isomerase activity"/>
    <property type="evidence" value="ECO:0007669"/>
    <property type="project" value="UniProtKB-KW"/>
</dbReference>
<evidence type="ECO:0000313" key="18">
    <source>
        <dbReference type="EMBL" id="SFM35868.1"/>
    </source>
</evidence>
<evidence type="ECO:0000256" key="7">
    <source>
        <dbReference type="ARBA" id="ARBA00022691"/>
    </source>
</evidence>
<gene>
    <name evidence="18" type="ORF">SAMN05421721_103208</name>
</gene>
<feature type="domain" description="Radical SAM core" evidence="17">
    <location>
        <begin position="106"/>
        <end position="328"/>
    </location>
</feature>
<dbReference type="SFLD" id="SFLDF00314">
    <property type="entry name" value="L-lysine_2_3-aminomutase_(yjeK"/>
    <property type="match status" value="1"/>
</dbReference>